<evidence type="ECO:0000313" key="2">
    <source>
        <dbReference type="EMBL" id="NBC36039.1"/>
    </source>
</evidence>
<accession>A0ABW9XBZ1</accession>
<dbReference type="Proteomes" id="UP000753724">
    <property type="component" value="Unassembled WGS sequence"/>
</dbReference>
<gene>
    <name evidence="2" type="ORF">GTZ99_05650</name>
</gene>
<dbReference type="InterPro" id="IPR029058">
    <property type="entry name" value="AB_hydrolase_fold"/>
</dbReference>
<reference evidence="3" key="1">
    <citation type="submission" date="2020-01" db="EMBL/GenBank/DDBJ databases">
        <title>Sphingomonas sp. strain CSW-10.</title>
        <authorList>
            <person name="Chen W.-M."/>
        </authorList>
    </citation>
    <scope>NUCLEOTIDE SEQUENCE [LARGE SCALE GENOMIC DNA]</scope>
    <source>
        <strain evidence="3">FSY-8</strain>
    </source>
</reference>
<dbReference type="GO" id="GO:0016787">
    <property type="term" value="F:hydrolase activity"/>
    <property type="evidence" value="ECO:0007669"/>
    <property type="project" value="UniProtKB-KW"/>
</dbReference>
<comment type="caution">
    <text evidence="2">The sequence shown here is derived from an EMBL/GenBank/DDBJ whole genome shotgun (WGS) entry which is preliminary data.</text>
</comment>
<keyword evidence="2" id="KW-0378">Hydrolase</keyword>
<dbReference type="Pfam" id="PF19878">
    <property type="entry name" value="DUF6351"/>
    <property type="match status" value="1"/>
</dbReference>
<dbReference type="SUPFAM" id="SSF53474">
    <property type="entry name" value="alpha/beta-Hydrolases"/>
    <property type="match status" value="1"/>
</dbReference>
<dbReference type="Gene3D" id="3.40.50.1820">
    <property type="entry name" value="alpha/beta hydrolase"/>
    <property type="match status" value="1"/>
</dbReference>
<sequence>MSGKNGRAQRHIGGMAAWGAALGLVLTPLGGWAQPASAPAARETLRASLSDPAQSQVRWSAVVPAGWNGTLLLWSRGYSPRIGDPEVIPPRAREALLAQGYALAASDYGAGGWALAQAVPAQQATIRAFAAQYGAPKRVIAWGNSMGGLVTTALAEDRRSGIDGAIAMCPSIGGAVGMMNMVLDGAFVFKTLAAPDAGLLLTGISDDRANGARAQAAVDAAMQTPQGRARVALAGVLGGLPGWTRGDRPQPGATDYAAQTDEIGAVFTGALFPPRADQEARAGGVYSWNERIDYAAQLRLSGRYAHVAAMYRAAGLNLRADLAKLASAPRVKADRAAVRYMMAHYTPTARPVVPILSLQAVGDGLTSPSLQRAYVDAAGPRMAQAMWLKQAGHCVATADQMVMALRHLEARITMGRWPARPAGAVAHTPPPMLRPCLRGRVCR</sequence>
<dbReference type="RefSeq" id="WP_161717307.1">
    <property type="nucleotide sequence ID" value="NZ_JAAAPO010000002.1"/>
</dbReference>
<dbReference type="EMBL" id="JAAAPO010000002">
    <property type="protein sequence ID" value="NBC36039.1"/>
    <property type="molecule type" value="Genomic_DNA"/>
</dbReference>
<name>A0ABW9XBZ1_9SPHN</name>
<protein>
    <submittedName>
        <fullName evidence="2">Alpha/beta hydrolase</fullName>
    </submittedName>
</protein>
<proteinExistence type="predicted"/>
<feature type="domain" description="DUF6351" evidence="1">
    <location>
        <begin position="47"/>
        <end position="169"/>
    </location>
</feature>
<organism evidence="2 3">
    <name type="scientific">Novosphingobium ovatum</name>
    <dbReference type="NCBI Taxonomy" id="1908523"/>
    <lineage>
        <taxon>Bacteria</taxon>
        <taxon>Pseudomonadati</taxon>
        <taxon>Pseudomonadota</taxon>
        <taxon>Alphaproteobacteria</taxon>
        <taxon>Sphingomonadales</taxon>
        <taxon>Sphingomonadaceae</taxon>
        <taxon>Novosphingobium</taxon>
    </lineage>
</organism>
<keyword evidence="3" id="KW-1185">Reference proteome</keyword>
<evidence type="ECO:0000313" key="3">
    <source>
        <dbReference type="Proteomes" id="UP000753724"/>
    </source>
</evidence>
<evidence type="ECO:0000259" key="1">
    <source>
        <dbReference type="Pfam" id="PF19878"/>
    </source>
</evidence>
<dbReference type="InterPro" id="IPR045556">
    <property type="entry name" value="DUF6351"/>
</dbReference>